<dbReference type="InterPro" id="IPR018764">
    <property type="entry name" value="RskA_C"/>
</dbReference>
<keyword evidence="4" id="KW-1185">Reference proteome</keyword>
<proteinExistence type="predicted"/>
<evidence type="ECO:0000313" key="4">
    <source>
        <dbReference type="Proteomes" id="UP000324376"/>
    </source>
</evidence>
<organism evidence="3 4">
    <name type="scientific">Aquimarina intermedia</name>
    <dbReference type="NCBI Taxonomy" id="350814"/>
    <lineage>
        <taxon>Bacteria</taxon>
        <taxon>Pseudomonadati</taxon>
        <taxon>Bacteroidota</taxon>
        <taxon>Flavobacteriia</taxon>
        <taxon>Flavobacteriales</taxon>
        <taxon>Flavobacteriaceae</taxon>
        <taxon>Aquimarina</taxon>
    </lineage>
</organism>
<dbReference type="RefSeq" id="WP_148782799.1">
    <property type="nucleotide sequence ID" value="NZ_VNHU01000006.1"/>
</dbReference>
<keyword evidence="1" id="KW-1133">Transmembrane helix</keyword>
<evidence type="ECO:0000256" key="1">
    <source>
        <dbReference type="SAM" id="Phobius"/>
    </source>
</evidence>
<dbReference type="EMBL" id="VNHU01000006">
    <property type="protein sequence ID" value="TYP72760.1"/>
    <property type="molecule type" value="Genomic_DNA"/>
</dbReference>
<dbReference type="PANTHER" id="PTHR37461:SF1">
    <property type="entry name" value="ANTI-SIGMA-K FACTOR RSKA"/>
    <property type="match status" value="1"/>
</dbReference>
<accession>A0A5S5C360</accession>
<evidence type="ECO:0000259" key="2">
    <source>
        <dbReference type="Pfam" id="PF10099"/>
    </source>
</evidence>
<dbReference type="GO" id="GO:0016989">
    <property type="term" value="F:sigma factor antagonist activity"/>
    <property type="evidence" value="ECO:0007669"/>
    <property type="project" value="TreeGrafter"/>
</dbReference>
<evidence type="ECO:0000313" key="3">
    <source>
        <dbReference type="EMBL" id="TYP72760.1"/>
    </source>
</evidence>
<keyword evidence="1" id="KW-0812">Transmembrane</keyword>
<dbReference type="GO" id="GO:0006417">
    <property type="term" value="P:regulation of translation"/>
    <property type="evidence" value="ECO:0007669"/>
    <property type="project" value="TreeGrafter"/>
</dbReference>
<keyword evidence="1" id="KW-0472">Membrane</keyword>
<reference evidence="3 4" key="1">
    <citation type="submission" date="2019-07" db="EMBL/GenBank/DDBJ databases">
        <title>Genomic Encyclopedia of Archaeal and Bacterial Type Strains, Phase II (KMG-II): from individual species to whole genera.</title>
        <authorList>
            <person name="Goeker M."/>
        </authorList>
    </citation>
    <scope>NUCLEOTIDE SEQUENCE [LARGE SCALE GENOMIC DNA]</scope>
    <source>
        <strain evidence="3 4">DSM 17527</strain>
    </source>
</reference>
<dbReference type="OrthoDB" id="1420916at2"/>
<comment type="caution">
    <text evidence="3">The sequence shown here is derived from an EMBL/GenBank/DDBJ whole genome shotgun (WGS) entry which is preliminary data.</text>
</comment>
<dbReference type="Proteomes" id="UP000324376">
    <property type="component" value="Unassembled WGS sequence"/>
</dbReference>
<sequence>MDSKNYIDSGILELYVYGALSEKESMEVSQALQQHPEIRAEVEAIERSLTQLSTAAAPYQPDQVYQQIKTKLNFKDQEVAMIPITRKRTNWPAYIGWAASVALLIGLFIQFDKNKELRQEVVQSQIEKNLLEGKIQVAEEDLTKTKTILSVLRNKDVIEVPLQAQQVAPEAYAAVYWDKESQTAYIDVAGLPTPPPGKVYQVWSLKLDPLTPTSLGTLDSFNEEATKVFALNNANESEAFGITLEPEGGSESPTMEQLYTLGVVNS</sequence>
<name>A0A5S5C360_9FLAO</name>
<gene>
    <name evidence="3" type="ORF">BD809_1068</name>
</gene>
<protein>
    <submittedName>
        <fullName evidence="3">Anti-sigma-K factor RskA</fullName>
    </submittedName>
</protein>
<dbReference type="GO" id="GO:0005886">
    <property type="term" value="C:plasma membrane"/>
    <property type="evidence" value="ECO:0007669"/>
    <property type="project" value="InterPro"/>
</dbReference>
<feature type="transmembrane region" description="Helical" evidence="1">
    <location>
        <begin position="91"/>
        <end position="111"/>
    </location>
</feature>
<dbReference type="InterPro" id="IPR051474">
    <property type="entry name" value="Anti-sigma-K/W_factor"/>
</dbReference>
<feature type="domain" description="Anti-sigma K factor RskA C-terminal" evidence="2">
    <location>
        <begin position="98"/>
        <end position="254"/>
    </location>
</feature>
<dbReference type="Pfam" id="PF10099">
    <property type="entry name" value="RskA_C"/>
    <property type="match status" value="1"/>
</dbReference>
<dbReference type="AlphaFoldDB" id="A0A5S5C360"/>
<dbReference type="PANTHER" id="PTHR37461">
    <property type="entry name" value="ANTI-SIGMA-K FACTOR RSKA"/>
    <property type="match status" value="1"/>
</dbReference>